<evidence type="ECO:0000256" key="1">
    <source>
        <dbReference type="ARBA" id="ARBA00005854"/>
    </source>
</evidence>
<dbReference type="InterPro" id="IPR029753">
    <property type="entry name" value="D-isomer_DH_CS"/>
</dbReference>
<evidence type="ECO:0000259" key="4">
    <source>
        <dbReference type="Pfam" id="PF00389"/>
    </source>
</evidence>
<evidence type="ECO:0000256" key="2">
    <source>
        <dbReference type="ARBA" id="ARBA00023002"/>
    </source>
</evidence>
<accession>A0A6A9URK4</accession>
<dbReference type="SUPFAM" id="SSF52283">
    <property type="entry name" value="Formate/glycerate dehydrogenase catalytic domain-like"/>
    <property type="match status" value="1"/>
</dbReference>
<dbReference type="GO" id="GO:0016618">
    <property type="term" value="F:hydroxypyruvate reductase [NAD(P)H] activity"/>
    <property type="evidence" value="ECO:0007669"/>
    <property type="project" value="TreeGrafter"/>
</dbReference>
<evidence type="ECO:0000259" key="5">
    <source>
        <dbReference type="Pfam" id="PF02826"/>
    </source>
</evidence>
<dbReference type="InterPro" id="IPR006139">
    <property type="entry name" value="D-isomer_2_OHA_DH_cat_dom"/>
</dbReference>
<keyword evidence="2 3" id="KW-0560">Oxidoreductase</keyword>
<dbReference type="CDD" id="cd05299">
    <property type="entry name" value="CtBP_dh"/>
    <property type="match status" value="1"/>
</dbReference>
<dbReference type="EMBL" id="WPCU01000004">
    <property type="protein sequence ID" value="MVA75188.1"/>
    <property type="molecule type" value="Genomic_DNA"/>
</dbReference>
<reference evidence="6 7" key="1">
    <citation type="submission" date="2019-12" db="EMBL/GenBank/DDBJ databases">
        <title>Auraticoccus cholistani sp. nov., an actinomycete isolated from soil of Cholistan desert.</title>
        <authorList>
            <person name="Cheema M.T."/>
        </authorList>
    </citation>
    <scope>NUCLEOTIDE SEQUENCE [LARGE SCALE GENOMIC DNA]</scope>
    <source>
        <strain evidence="6 7">F435</strain>
    </source>
</reference>
<dbReference type="PANTHER" id="PTHR10996:SF283">
    <property type="entry name" value="GLYOXYLATE_HYDROXYPYRUVATE REDUCTASE B"/>
    <property type="match status" value="1"/>
</dbReference>
<dbReference type="PROSITE" id="PS00671">
    <property type="entry name" value="D_2_HYDROXYACID_DH_3"/>
    <property type="match status" value="1"/>
</dbReference>
<evidence type="ECO:0000313" key="6">
    <source>
        <dbReference type="EMBL" id="MVA75188.1"/>
    </source>
</evidence>
<evidence type="ECO:0000256" key="3">
    <source>
        <dbReference type="RuleBase" id="RU003719"/>
    </source>
</evidence>
<evidence type="ECO:0000313" key="7">
    <source>
        <dbReference type="Proteomes" id="UP000435304"/>
    </source>
</evidence>
<dbReference type="InterPro" id="IPR036291">
    <property type="entry name" value="NAD(P)-bd_dom_sf"/>
</dbReference>
<sequence>MNRLVVTDHIFAGLEQEQATAATLGLELSAHQISTEAEAREVLAGVRLALVNFAPVTRPVLSAMAPGATVVRYGIGYDNIDTEAARELGVTVCNVPDYGSATVADHAVTLLLVLLRKVVRYDRAIAAGQWPAPPDLAPVHAFAATTVGLLGTGRIGREVARRLAPFGFTVLAADPVADAEELARDGIELVDTATLFERSDALSLHAPLTPATRHVVGAENLARMPAGAVVVNTARGGLVDTDAVLAALESGRLGGVALDVVEPEPLPVDHPLRDHPHALLTPHAAFYSEESLHDLQRLACEEILRAGRGEPPRCPVT</sequence>
<dbReference type="InterPro" id="IPR043322">
    <property type="entry name" value="CtBP"/>
</dbReference>
<dbReference type="AlphaFoldDB" id="A0A6A9URK4"/>
<dbReference type="PANTHER" id="PTHR10996">
    <property type="entry name" value="2-HYDROXYACID DEHYDROGENASE-RELATED"/>
    <property type="match status" value="1"/>
</dbReference>
<dbReference type="GO" id="GO:0051287">
    <property type="term" value="F:NAD binding"/>
    <property type="evidence" value="ECO:0007669"/>
    <property type="project" value="InterPro"/>
</dbReference>
<dbReference type="GO" id="GO:0005829">
    <property type="term" value="C:cytosol"/>
    <property type="evidence" value="ECO:0007669"/>
    <property type="project" value="TreeGrafter"/>
</dbReference>
<dbReference type="Pfam" id="PF00389">
    <property type="entry name" value="2-Hacid_dh"/>
    <property type="match status" value="1"/>
</dbReference>
<feature type="domain" description="D-isomer specific 2-hydroxyacid dehydrogenase NAD-binding" evidence="5">
    <location>
        <begin position="109"/>
        <end position="285"/>
    </location>
</feature>
<feature type="domain" description="D-isomer specific 2-hydroxyacid dehydrogenase catalytic" evidence="4">
    <location>
        <begin position="25"/>
        <end position="316"/>
    </location>
</feature>
<comment type="similarity">
    <text evidence="1 3">Belongs to the D-isomer specific 2-hydroxyacid dehydrogenase family.</text>
</comment>
<dbReference type="Pfam" id="PF02826">
    <property type="entry name" value="2-Hacid_dh_C"/>
    <property type="match status" value="1"/>
</dbReference>
<organism evidence="6 7">
    <name type="scientific">Auraticoccus cholistanensis</name>
    <dbReference type="NCBI Taxonomy" id="2656650"/>
    <lineage>
        <taxon>Bacteria</taxon>
        <taxon>Bacillati</taxon>
        <taxon>Actinomycetota</taxon>
        <taxon>Actinomycetes</taxon>
        <taxon>Propionibacteriales</taxon>
        <taxon>Propionibacteriaceae</taxon>
        <taxon>Auraticoccus</taxon>
    </lineage>
</organism>
<dbReference type="InterPro" id="IPR006140">
    <property type="entry name" value="D-isomer_DH_NAD-bd"/>
</dbReference>
<dbReference type="Gene3D" id="3.40.50.720">
    <property type="entry name" value="NAD(P)-binding Rossmann-like Domain"/>
    <property type="match status" value="2"/>
</dbReference>
<comment type="caution">
    <text evidence="6">The sequence shown here is derived from an EMBL/GenBank/DDBJ whole genome shotgun (WGS) entry which is preliminary data.</text>
</comment>
<dbReference type="GO" id="GO:0030267">
    <property type="term" value="F:glyoxylate reductase (NADPH) activity"/>
    <property type="evidence" value="ECO:0007669"/>
    <property type="project" value="TreeGrafter"/>
</dbReference>
<dbReference type="RefSeq" id="WP_156608158.1">
    <property type="nucleotide sequence ID" value="NZ_WPCU01000004.1"/>
</dbReference>
<keyword evidence="7" id="KW-1185">Reference proteome</keyword>
<dbReference type="GO" id="GO:0003714">
    <property type="term" value="F:transcription corepressor activity"/>
    <property type="evidence" value="ECO:0007669"/>
    <property type="project" value="InterPro"/>
</dbReference>
<dbReference type="PROSITE" id="PS00670">
    <property type="entry name" value="D_2_HYDROXYACID_DH_2"/>
    <property type="match status" value="1"/>
</dbReference>
<proteinExistence type="inferred from homology"/>
<dbReference type="Proteomes" id="UP000435304">
    <property type="component" value="Unassembled WGS sequence"/>
</dbReference>
<dbReference type="SUPFAM" id="SSF51735">
    <property type="entry name" value="NAD(P)-binding Rossmann-fold domains"/>
    <property type="match status" value="1"/>
</dbReference>
<dbReference type="InterPro" id="IPR050223">
    <property type="entry name" value="D-isomer_2-hydroxyacid_DH"/>
</dbReference>
<name>A0A6A9URK4_9ACTN</name>
<gene>
    <name evidence="6" type="ORF">GC722_03960</name>
</gene>
<protein>
    <submittedName>
        <fullName evidence="6">C-terminal binding protein</fullName>
    </submittedName>
</protein>